<evidence type="ECO:0000256" key="2">
    <source>
        <dbReference type="ARBA" id="ARBA00005992"/>
    </source>
</evidence>
<dbReference type="AlphaFoldDB" id="A0A6I3KRG2"/>
<dbReference type="GO" id="GO:0016740">
    <property type="term" value="F:transferase activity"/>
    <property type="evidence" value="ECO:0007669"/>
    <property type="project" value="UniProtKB-KW"/>
</dbReference>
<evidence type="ECO:0000313" key="9">
    <source>
        <dbReference type="EMBL" id="MTD96036.1"/>
    </source>
</evidence>
<dbReference type="InterPro" id="IPR038063">
    <property type="entry name" value="Transpep_catalytic_dom"/>
</dbReference>
<dbReference type="GO" id="GO:0004180">
    <property type="term" value="F:carboxypeptidase activity"/>
    <property type="evidence" value="ECO:0007669"/>
    <property type="project" value="UniProtKB-ARBA"/>
</dbReference>
<organism evidence="9 10">
    <name type="scientific">Hyphomicrobium album</name>
    <dbReference type="NCBI Taxonomy" id="2665159"/>
    <lineage>
        <taxon>Bacteria</taxon>
        <taxon>Pseudomonadati</taxon>
        <taxon>Pseudomonadota</taxon>
        <taxon>Alphaproteobacteria</taxon>
        <taxon>Hyphomicrobiales</taxon>
        <taxon>Hyphomicrobiaceae</taxon>
        <taxon>Hyphomicrobium</taxon>
    </lineage>
</organism>
<evidence type="ECO:0000256" key="7">
    <source>
        <dbReference type="PROSITE-ProRule" id="PRU01373"/>
    </source>
</evidence>
<proteinExistence type="inferred from homology"/>
<dbReference type="Pfam" id="PF03734">
    <property type="entry name" value="YkuD"/>
    <property type="match status" value="1"/>
</dbReference>
<comment type="similarity">
    <text evidence="2">Belongs to the YkuD family.</text>
</comment>
<keyword evidence="3" id="KW-0808">Transferase</keyword>
<dbReference type="SUPFAM" id="SSF47090">
    <property type="entry name" value="PGBD-like"/>
    <property type="match status" value="1"/>
</dbReference>
<evidence type="ECO:0000313" key="10">
    <source>
        <dbReference type="Proteomes" id="UP000440694"/>
    </source>
</evidence>
<evidence type="ECO:0000259" key="8">
    <source>
        <dbReference type="PROSITE" id="PS52029"/>
    </source>
</evidence>
<dbReference type="SUPFAM" id="SSF141523">
    <property type="entry name" value="L,D-transpeptidase catalytic domain-like"/>
    <property type="match status" value="1"/>
</dbReference>
<dbReference type="GO" id="GO:0008360">
    <property type="term" value="P:regulation of cell shape"/>
    <property type="evidence" value="ECO:0007669"/>
    <property type="project" value="UniProtKB-UniRule"/>
</dbReference>
<dbReference type="InterPro" id="IPR036366">
    <property type="entry name" value="PGBDSf"/>
</dbReference>
<name>A0A6I3KRG2_9HYPH</name>
<dbReference type="InterPro" id="IPR005490">
    <property type="entry name" value="LD_TPept_cat_dom"/>
</dbReference>
<dbReference type="Pfam" id="PF01471">
    <property type="entry name" value="PG_binding_1"/>
    <property type="match status" value="1"/>
</dbReference>
<evidence type="ECO:0000256" key="5">
    <source>
        <dbReference type="ARBA" id="ARBA00022984"/>
    </source>
</evidence>
<comment type="pathway">
    <text evidence="1 7">Cell wall biogenesis; peptidoglycan biosynthesis.</text>
</comment>
<dbReference type="UniPathway" id="UPA00219"/>
<keyword evidence="4 7" id="KW-0133">Cell shape</keyword>
<dbReference type="InterPro" id="IPR002477">
    <property type="entry name" value="Peptidoglycan-bd-like"/>
</dbReference>
<dbReference type="InterPro" id="IPR052905">
    <property type="entry name" value="LD-transpeptidase_YkuD-like"/>
</dbReference>
<dbReference type="Proteomes" id="UP000440694">
    <property type="component" value="Unassembled WGS sequence"/>
</dbReference>
<keyword evidence="6 7" id="KW-0961">Cell wall biogenesis/degradation</keyword>
<keyword evidence="10" id="KW-1185">Reference proteome</keyword>
<evidence type="ECO:0000256" key="6">
    <source>
        <dbReference type="ARBA" id="ARBA00023316"/>
    </source>
</evidence>
<feature type="active site" description="Nucleophile" evidence="7">
    <location>
        <position position="357"/>
    </location>
</feature>
<evidence type="ECO:0000256" key="1">
    <source>
        <dbReference type="ARBA" id="ARBA00004752"/>
    </source>
</evidence>
<comment type="caution">
    <text evidence="9">The sequence shown here is derived from an EMBL/GenBank/DDBJ whole genome shotgun (WGS) entry which is preliminary data.</text>
</comment>
<dbReference type="InterPro" id="IPR036365">
    <property type="entry name" value="PGBD-like_sf"/>
</dbReference>
<feature type="active site" description="Proton donor/acceptor" evidence="7">
    <location>
        <position position="338"/>
    </location>
</feature>
<dbReference type="PANTHER" id="PTHR41533:SF2">
    <property type="entry name" value="BLR7131 PROTEIN"/>
    <property type="match status" value="1"/>
</dbReference>
<dbReference type="Gene3D" id="1.10.101.10">
    <property type="entry name" value="PGBD-like superfamily/PGBD"/>
    <property type="match status" value="1"/>
</dbReference>
<dbReference type="CDD" id="cd16913">
    <property type="entry name" value="YkuD_like"/>
    <property type="match status" value="1"/>
</dbReference>
<dbReference type="GO" id="GO:0009252">
    <property type="term" value="P:peptidoglycan biosynthetic process"/>
    <property type="evidence" value="ECO:0007669"/>
    <property type="project" value="UniProtKB-UniPathway"/>
</dbReference>
<dbReference type="EMBL" id="WMBQ01000002">
    <property type="protein sequence ID" value="MTD96036.1"/>
    <property type="molecule type" value="Genomic_DNA"/>
</dbReference>
<gene>
    <name evidence="9" type="ORF">GIW81_16980</name>
</gene>
<reference evidence="9 10" key="1">
    <citation type="submission" date="2019-11" db="EMBL/GenBank/DDBJ databases">
        <title>Identification of a novel strain.</title>
        <authorList>
            <person name="Xu Q."/>
            <person name="Wang G."/>
        </authorList>
    </citation>
    <scope>NUCLEOTIDE SEQUENCE [LARGE SCALE GENOMIC DNA]</scope>
    <source>
        <strain evidence="10">xq</strain>
    </source>
</reference>
<dbReference type="PROSITE" id="PS52029">
    <property type="entry name" value="LD_TPASE"/>
    <property type="match status" value="1"/>
</dbReference>
<keyword evidence="5 7" id="KW-0573">Peptidoglycan synthesis</keyword>
<evidence type="ECO:0000256" key="3">
    <source>
        <dbReference type="ARBA" id="ARBA00022679"/>
    </source>
</evidence>
<protein>
    <submittedName>
        <fullName evidence="9">L,D-transpeptidase family protein</fullName>
    </submittedName>
</protein>
<dbReference type="GO" id="GO:0071555">
    <property type="term" value="P:cell wall organization"/>
    <property type="evidence" value="ECO:0007669"/>
    <property type="project" value="UniProtKB-UniRule"/>
</dbReference>
<dbReference type="Gene3D" id="2.40.440.10">
    <property type="entry name" value="L,D-transpeptidase catalytic domain-like"/>
    <property type="match status" value="1"/>
</dbReference>
<accession>A0A6I3KRG2</accession>
<feature type="domain" description="L,D-TPase catalytic" evidence="8">
    <location>
        <begin position="205"/>
        <end position="381"/>
    </location>
</feature>
<sequence length="434" mass="46921">MGTCGHSTPFTYGREGCVSSWGDRTAVPLAGVVLLLGGALSPSTAQISFGPVGEGPSTYTSGYDRSFIREWQANPPKGYPTLSKANLAPTKAAIARYEEIVAKGGFPLVPDVELEPGASDPAVGVLRLRLMRSGDLTEESGYPDHFGSDLDAAVKRFQASNGLAPTGMVDKRTVAALNVPSEVRLAQLKTNFERLTDLTKIVAKRYVLVNIPAAQVETIENNAVVTRHSGVVGKPDRPTPLLRSTITDLAFNPMWTLPPTVIKEDLIPKGRDMQQKGESVLVKFGIDAYEGGKKLDPQSIDWSGAQPTRLSYRQAPGKENPLGFLKINFANSSSVYMHDSPKESLFGRNFRAASSGCVRVQNIEQLAAWLLTGQGTADQVEHIKESGQTKTVRLKKPVPLYFAYVTAWATPDGVIQFRPDIYLKDGVGEVAAAY</sequence>
<dbReference type="PANTHER" id="PTHR41533">
    <property type="entry name" value="L,D-TRANSPEPTIDASE HI_1667-RELATED"/>
    <property type="match status" value="1"/>
</dbReference>
<evidence type="ECO:0000256" key="4">
    <source>
        <dbReference type="ARBA" id="ARBA00022960"/>
    </source>
</evidence>